<protein>
    <submittedName>
        <fullName evidence="1">Uncharacterized protein</fullName>
    </submittedName>
</protein>
<organism evidence="1">
    <name type="scientific">marine sediment metagenome</name>
    <dbReference type="NCBI Taxonomy" id="412755"/>
    <lineage>
        <taxon>unclassified sequences</taxon>
        <taxon>metagenomes</taxon>
        <taxon>ecological metagenomes</taxon>
    </lineage>
</organism>
<dbReference type="AlphaFoldDB" id="A0A0F9NQR6"/>
<proteinExistence type="predicted"/>
<sequence length="46" mass="5146">MKTHLKSTRCPICCCVVMVRKHGKLAARLLRALALANHVKTLHGHE</sequence>
<reference evidence="1" key="1">
    <citation type="journal article" date="2015" name="Nature">
        <title>Complex archaea that bridge the gap between prokaryotes and eukaryotes.</title>
        <authorList>
            <person name="Spang A."/>
            <person name="Saw J.H."/>
            <person name="Jorgensen S.L."/>
            <person name="Zaremba-Niedzwiedzka K."/>
            <person name="Martijn J."/>
            <person name="Lind A.E."/>
            <person name="van Eijk R."/>
            <person name="Schleper C."/>
            <person name="Guy L."/>
            <person name="Ettema T.J."/>
        </authorList>
    </citation>
    <scope>NUCLEOTIDE SEQUENCE</scope>
</reference>
<comment type="caution">
    <text evidence="1">The sequence shown here is derived from an EMBL/GenBank/DDBJ whole genome shotgun (WGS) entry which is preliminary data.</text>
</comment>
<evidence type="ECO:0000313" key="1">
    <source>
        <dbReference type="EMBL" id="KKM83617.1"/>
    </source>
</evidence>
<name>A0A0F9NQR6_9ZZZZ</name>
<accession>A0A0F9NQR6</accession>
<dbReference type="EMBL" id="LAZR01007686">
    <property type="protein sequence ID" value="KKM83617.1"/>
    <property type="molecule type" value="Genomic_DNA"/>
</dbReference>
<gene>
    <name evidence="1" type="ORF">LCGC14_1307680</name>
</gene>